<keyword evidence="5" id="KW-0560">Oxidoreductase</keyword>
<dbReference type="RefSeq" id="WP_109675141.1">
    <property type="nucleotide sequence ID" value="NZ_QGDT01000007.1"/>
</dbReference>
<evidence type="ECO:0000256" key="7">
    <source>
        <dbReference type="PROSITE-ProRule" id="PRU00433"/>
    </source>
</evidence>
<evidence type="ECO:0000259" key="8">
    <source>
        <dbReference type="PROSITE" id="PS51007"/>
    </source>
</evidence>
<dbReference type="InterPro" id="IPR051395">
    <property type="entry name" value="Cytochrome_c_Peroxidase/MauG"/>
</dbReference>
<organism evidence="9 10">
    <name type="scientific">Dyadobacter jejuensis</name>
    <dbReference type="NCBI Taxonomy" id="1082580"/>
    <lineage>
        <taxon>Bacteria</taxon>
        <taxon>Pseudomonadati</taxon>
        <taxon>Bacteroidota</taxon>
        <taxon>Cytophagia</taxon>
        <taxon>Cytophagales</taxon>
        <taxon>Spirosomataceae</taxon>
        <taxon>Dyadobacter</taxon>
    </lineage>
</organism>
<sequence>MSFYQKLLLLLIPAYLLISFQRPQSFQWKEPIATTQTLLFFKSEAKIFATRTDLLLTALNNLTADSSSVHEAKQQLAACRLAYKRIAFFTNYFFPSETRMYNAAPVTEVEEPTLEYVEPMGLQQIESLLFENDAYAYKAELVQVARVLHAAVADLPALLYQFELTDAQILESIRLEWLRIMSLYVSGYDAPLLKTGIAEAFQATKAFREVLHPYLQDDRGAEIDRLLMASEMYFKNHQDFDRFDRLQFYTDYAIPFQKALDAFARTRGLYTNSSIFLNENTPNIFAKDALLFEKQNTPNEKGSVLIQLGERLFMDPALSADGRVSCSTCHIPSLYFQDGLARSKSMNPHEKLKRHTPTLLYSANQRIQFWEGRAGSLDQQALDVLFNPLEMGADSLKLLAYLRTLPAYQSGFTQAYGAGQAVSMTQVTNALTAYVSTLAPFSSDFDRYIAGDPTALDEGQKAGFNLFMGKAQCGTCHFIPYFNGLLPPLFDISEIEILGTPLNEDLEHPSVDPDEGRYDLYRVPYYKGAFKTPTVRNVAQTAPYMHNGAFSSLEKVVDFYNEGGGVGIGLDIPHQTLSPLPLELTNTEIQNLVAFMESLTDNPKTFTHNY</sequence>
<protein>
    <submittedName>
        <fullName evidence="9">Cytochrome c peroxidase</fullName>
    </submittedName>
</protein>
<keyword evidence="10" id="KW-1185">Reference proteome</keyword>
<dbReference type="PROSITE" id="PS51007">
    <property type="entry name" value="CYTC"/>
    <property type="match status" value="2"/>
</dbReference>
<evidence type="ECO:0000256" key="1">
    <source>
        <dbReference type="ARBA" id="ARBA00004196"/>
    </source>
</evidence>
<comment type="caution">
    <text evidence="9">The sequence shown here is derived from an EMBL/GenBank/DDBJ whole genome shotgun (WGS) entry which is preliminary data.</text>
</comment>
<proteinExistence type="predicted"/>
<dbReference type="GO" id="GO:0020037">
    <property type="term" value="F:heme binding"/>
    <property type="evidence" value="ECO:0007669"/>
    <property type="project" value="InterPro"/>
</dbReference>
<feature type="domain" description="Cytochrome c" evidence="8">
    <location>
        <begin position="458"/>
        <end position="600"/>
    </location>
</feature>
<dbReference type="GO" id="GO:0046872">
    <property type="term" value="F:metal ion binding"/>
    <property type="evidence" value="ECO:0007669"/>
    <property type="project" value="UniProtKB-KW"/>
</dbReference>
<feature type="domain" description="Cytochrome c" evidence="8">
    <location>
        <begin position="304"/>
        <end position="406"/>
    </location>
</feature>
<reference evidence="9 10" key="1">
    <citation type="submission" date="2018-03" db="EMBL/GenBank/DDBJ databases">
        <title>Genomic Encyclopedia of Archaeal and Bacterial Type Strains, Phase II (KMG-II): from individual species to whole genera.</title>
        <authorList>
            <person name="Goeker M."/>
        </authorList>
    </citation>
    <scope>NUCLEOTIDE SEQUENCE [LARGE SCALE GENOMIC DNA]</scope>
    <source>
        <strain evidence="9 10">DSM 100346</strain>
    </source>
</reference>
<dbReference type="InterPro" id="IPR009056">
    <property type="entry name" value="Cyt_c-like_dom"/>
</dbReference>
<dbReference type="InterPro" id="IPR036909">
    <property type="entry name" value="Cyt_c-like_dom_sf"/>
</dbReference>
<gene>
    <name evidence="9" type="ORF">CLV98_107128</name>
</gene>
<dbReference type="InterPro" id="IPR038352">
    <property type="entry name" value="Imelysin_sf"/>
</dbReference>
<dbReference type="PANTHER" id="PTHR30600:SF10">
    <property type="entry name" value="BLL6722 PROTEIN"/>
    <property type="match status" value="1"/>
</dbReference>
<dbReference type="GO" id="GO:0009055">
    <property type="term" value="F:electron transfer activity"/>
    <property type="evidence" value="ECO:0007669"/>
    <property type="project" value="InterPro"/>
</dbReference>
<dbReference type="AlphaFoldDB" id="A0A316AKM2"/>
<dbReference type="GO" id="GO:0030313">
    <property type="term" value="C:cell envelope"/>
    <property type="evidence" value="ECO:0007669"/>
    <property type="project" value="UniProtKB-SubCell"/>
</dbReference>
<keyword evidence="3 7" id="KW-0479">Metal-binding</keyword>
<accession>A0A316AKM2</accession>
<dbReference type="Gene3D" id="1.10.760.10">
    <property type="entry name" value="Cytochrome c-like domain"/>
    <property type="match status" value="2"/>
</dbReference>
<evidence type="ECO:0000256" key="6">
    <source>
        <dbReference type="ARBA" id="ARBA00023004"/>
    </source>
</evidence>
<dbReference type="Pfam" id="PF03150">
    <property type="entry name" value="CCP_MauG"/>
    <property type="match status" value="1"/>
</dbReference>
<comment type="subcellular location">
    <subcellularLocation>
        <location evidence="1">Cell envelope</location>
    </subcellularLocation>
</comment>
<dbReference type="SUPFAM" id="SSF46626">
    <property type="entry name" value="Cytochrome c"/>
    <property type="match status" value="2"/>
</dbReference>
<name>A0A316AKM2_9BACT</name>
<dbReference type="GO" id="GO:0004130">
    <property type="term" value="F:cytochrome-c peroxidase activity"/>
    <property type="evidence" value="ECO:0007669"/>
    <property type="project" value="TreeGrafter"/>
</dbReference>
<dbReference type="PANTHER" id="PTHR30600">
    <property type="entry name" value="CYTOCHROME C PEROXIDASE-RELATED"/>
    <property type="match status" value="1"/>
</dbReference>
<dbReference type="Gene3D" id="1.20.1420.20">
    <property type="entry name" value="M75 peptidase, HXXE motif"/>
    <property type="match status" value="1"/>
</dbReference>
<evidence type="ECO:0000256" key="4">
    <source>
        <dbReference type="ARBA" id="ARBA00022729"/>
    </source>
</evidence>
<evidence type="ECO:0000313" key="9">
    <source>
        <dbReference type="EMBL" id="PWJ57420.1"/>
    </source>
</evidence>
<dbReference type="EMBL" id="QGDT01000007">
    <property type="protein sequence ID" value="PWJ57420.1"/>
    <property type="molecule type" value="Genomic_DNA"/>
</dbReference>
<keyword evidence="2 7" id="KW-0349">Heme</keyword>
<dbReference type="Proteomes" id="UP000245880">
    <property type="component" value="Unassembled WGS sequence"/>
</dbReference>
<keyword evidence="4" id="KW-0732">Signal</keyword>
<dbReference type="InterPro" id="IPR004852">
    <property type="entry name" value="Di-haem_cyt_c_peroxidsae"/>
</dbReference>
<evidence type="ECO:0000256" key="3">
    <source>
        <dbReference type="ARBA" id="ARBA00022723"/>
    </source>
</evidence>
<keyword evidence="9" id="KW-0575">Peroxidase</keyword>
<evidence type="ECO:0000313" key="10">
    <source>
        <dbReference type="Proteomes" id="UP000245880"/>
    </source>
</evidence>
<keyword evidence="6 7" id="KW-0408">Iron</keyword>
<evidence type="ECO:0000256" key="2">
    <source>
        <dbReference type="ARBA" id="ARBA00022617"/>
    </source>
</evidence>
<evidence type="ECO:0000256" key="5">
    <source>
        <dbReference type="ARBA" id="ARBA00023002"/>
    </source>
</evidence>
<dbReference type="OrthoDB" id="9805202at2"/>